<evidence type="ECO:0000313" key="2">
    <source>
        <dbReference type="Proteomes" id="UP000010795"/>
    </source>
</evidence>
<dbReference type="HOGENOM" id="CLU_2848402_0_0_9"/>
<dbReference type="EMBL" id="CP003256">
    <property type="protein sequence ID" value="AGA60000.1"/>
    <property type="molecule type" value="Genomic_DNA"/>
</dbReference>
<keyword evidence="2" id="KW-1185">Reference proteome</keyword>
<sequence length="65" mass="7257">MALRVIREYQGGTLVVLDVPADEGKNDISARDAALIAQYVQFLNEKNILGDIEVTFSEIKQKFDS</sequence>
<proteinExistence type="predicted"/>
<protein>
    <submittedName>
        <fullName evidence="1">Uncharacterized protein</fullName>
    </submittedName>
</protein>
<dbReference type="AlphaFoldDB" id="L0EL35"/>
<keyword evidence="1" id="KW-0614">Plasmid</keyword>
<organism evidence="1 2">
    <name type="scientific">Thermobacillus composti (strain DSM 18247 / JCM 13945 / KWC4)</name>
    <dbReference type="NCBI Taxonomy" id="717605"/>
    <lineage>
        <taxon>Bacteria</taxon>
        <taxon>Bacillati</taxon>
        <taxon>Bacillota</taxon>
        <taxon>Bacilli</taxon>
        <taxon>Bacillales</taxon>
        <taxon>Paenibacillaceae</taxon>
        <taxon>Thermobacillus</taxon>
    </lineage>
</organism>
<dbReference type="OrthoDB" id="9926823at2"/>
<accession>L0EL35</accession>
<gene>
    <name evidence="1" type="ordered locus">Theco_3996</name>
</gene>
<dbReference type="Proteomes" id="UP000010795">
    <property type="component" value="Plasmid pTHECO01"/>
</dbReference>
<reference evidence="2" key="1">
    <citation type="submission" date="2012-01" db="EMBL/GenBank/DDBJ databases">
        <title>Complete sequence of plasmid of Thermobacillus composti KWC4.</title>
        <authorList>
            <person name="Lucas S."/>
            <person name="Han J."/>
            <person name="Lapidus A."/>
            <person name="Cheng J.-F."/>
            <person name="Goodwin L."/>
            <person name="Pitluck S."/>
            <person name="Peters L."/>
            <person name="Ovchinnikova G."/>
            <person name="Teshima H."/>
            <person name="Detter J.C."/>
            <person name="Han C."/>
            <person name="Tapia R."/>
            <person name="Land M."/>
            <person name="Hauser L."/>
            <person name="Kyrpides N."/>
            <person name="Ivanova N."/>
            <person name="Pagani I."/>
            <person name="Anderson I."/>
            <person name="Woyke T."/>
        </authorList>
    </citation>
    <scope>NUCLEOTIDE SEQUENCE [LARGE SCALE GENOMIC DNA]</scope>
    <source>
        <strain evidence="2">DSM 18247 / JCM 13945 / KWC4</strain>
        <plasmid evidence="2">Plasmid pTHECO01</plasmid>
    </source>
</reference>
<dbReference type="KEGG" id="tco:Theco_3996"/>
<evidence type="ECO:0000313" key="1">
    <source>
        <dbReference type="EMBL" id="AGA60000.1"/>
    </source>
</evidence>
<geneLocation type="plasmid" evidence="1 2">
    <name>pTHECO01</name>
</geneLocation>
<dbReference type="RefSeq" id="WP_015256714.1">
    <property type="nucleotide sequence ID" value="NC_019898.1"/>
</dbReference>
<name>L0EL35_THECK</name>